<reference evidence="3" key="2">
    <citation type="submission" date="2020-11" db="EMBL/GenBank/DDBJ databases">
        <authorList>
            <person name="McCartney M.A."/>
            <person name="Auch B."/>
            <person name="Kono T."/>
            <person name="Mallez S."/>
            <person name="Becker A."/>
            <person name="Gohl D.M."/>
            <person name="Silverstein K.A.T."/>
            <person name="Koren S."/>
            <person name="Bechman K.B."/>
            <person name="Herman A."/>
            <person name="Abrahante J.E."/>
            <person name="Garbe J."/>
        </authorList>
    </citation>
    <scope>NUCLEOTIDE SEQUENCE</scope>
    <source>
        <strain evidence="3">Duluth1</strain>
        <tissue evidence="3">Whole animal</tissue>
    </source>
</reference>
<evidence type="ECO:0000313" key="3">
    <source>
        <dbReference type="EMBL" id="KAH3823177.1"/>
    </source>
</evidence>
<dbReference type="Proteomes" id="UP000828390">
    <property type="component" value="Unassembled WGS sequence"/>
</dbReference>
<keyword evidence="4" id="KW-1185">Reference proteome</keyword>
<keyword evidence="1" id="KW-0812">Transmembrane</keyword>
<accession>A0A9D4JWP1</accession>
<proteinExistence type="predicted"/>
<feature type="signal peptide" evidence="2">
    <location>
        <begin position="1"/>
        <end position="17"/>
    </location>
</feature>
<protein>
    <submittedName>
        <fullName evidence="3">Uncharacterized protein</fullName>
    </submittedName>
</protein>
<feature type="transmembrane region" description="Helical" evidence="1">
    <location>
        <begin position="94"/>
        <end position="112"/>
    </location>
</feature>
<name>A0A9D4JWP1_DREPO</name>
<keyword evidence="2" id="KW-0732">Signal</keyword>
<dbReference type="EMBL" id="JAIWYP010000005">
    <property type="protein sequence ID" value="KAH3823177.1"/>
    <property type="molecule type" value="Genomic_DNA"/>
</dbReference>
<organism evidence="3 4">
    <name type="scientific">Dreissena polymorpha</name>
    <name type="common">Zebra mussel</name>
    <name type="synonym">Mytilus polymorpha</name>
    <dbReference type="NCBI Taxonomy" id="45954"/>
    <lineage>
        <taxon>Eukaryota</taxon>
        <taxon>Metazoa</taxon>
        <taxon>Spiralia</taxon>
        <taxon>Lophotrochozoa</taxon>
        <taxon>Mollusca</taxon>
        <taxon>Bivalvia</taxon>
        <taxon>Autobranchia</taxon>
        <taxon>Heteroconchia</taxon>
        <taxon>Euheterodonta</taxon>
        <taxon>Imparidentia</taxon>
        <taxon>Neoheterodontei</taxon>
        <taxon>Myida</taxon>
        <taxon>Dreissenoidea</taxon>
        <taxon>Dreissenidae</taxon>
        <taxon>Dreissena</taxon>
    </lineage>
</organism>
<feature type="chain" id="PRO_5039590194" evidence="2">
    <location>
        <begin position="18"/>
        <end position="117"/>
    </location>
</feature>
<evidence type="ECO:0000256" key="1">
    <source>
        <dbReference type="SAM" id="Phobius"/>
    </source>
</evidence>
<sequence>MKEILVFTMFCVALIAADQTNVRYSIHRTTGSESVTSTCLNQCAAMFSSFEAAGVRVSGSQCLCETLNIEWALALPLQMSPGYVYMVKQENMQTYTQLVCIHCFMIVIYLVFPRFRG</sequence>
<keyword evidence="1" id="KW-0472">Membrane</keyword>
<evidence type="ECO:0000313" key="4">
    <source>
        <dbReference type="Proteomes" id="UP000828390"/>
    </source>
</evidence>
<keyword evidence="1" id="KW-1133">Transmembrane helix</keyword>
<evidence type="ECO:0000256" key="2">
    <source>
        <dbReference type="SAM" id="SignalP"/>
    </source>
</evidence>
<reference evidence="3" key="1">
    <citation type="journal article" date="2019" name="bioRxiv">
        <title>The Genome of the Zebra Mussel, Dreissena polymorpha: A Resource for Invasive Species Research.</title>
        <authorList>
            <person name="McCartney M.A."/>
            <person name="Auch B."/>
            <person name="Kono T."/>
            <person name="Mallez S."/>
            <person name="Zhang Y."/>
            <person name="Obille A."/>
            <person name="Becker A."/>
            <person name="Abrahante J.E."/>
            <person name="Garbe J."/>
            <person name="Badalamenti J.P."/>
            <person name="Herman A."/>
            <person name="Mangelson H."/>
            <person name="Liachko I."/>
            <person name="Sullivan S."/>
            <person name="Sone E.D."/>
            <person name="Koren S."/>
            <person name="Silverstein K.A.T."/>
            <person name="Beckman K.B."/>
            <person name="Gohl D.M."/>
        </authorList>
    </citation>
    <scope>NUCLEOTIDE SEQUENCE</scope>
    <source>
        <strain evidence="3">Duluth1</strain>
        <tissue evidence="3">Whole animal</tissue>
    </source>
</reference>
<gene>
    <name evidence="3" type="ORF">DPMN_124976</name>
</gene>
<dbReference type="AlphaFoldDB" id="A0A9D4JWP1"/>
<comment type="caution">
    <text evidence="3">The sequence shown here is derived from an EMBL/GenBank/DDBJ whole genome shotgun (WGS) entry which is preliminary data.</text>
</comment>